<evidence type="ECO:0000313" key="1">
    <source>
        <dbReference type="EMBL" id="PWZ07034.1"/>
    </source>
</evidence>
<reference evidence="1" key="1">
    <citation type="journal article" date="2018" name="Nat. Genet.">
        <title>Extensive intraspecific gene order and gene structural variations between Mo17 and other maize genomes.</title>
        <authorList>
            <person name="Sun S."/>
            <person name="Zhou Y."/>
            <person name="Chen J."/>
            <person name="Shi J."/>
            <person name="Zhao H."/>
            <person name="Zhao H."/>
            <person name="Song W."/>
            <person name="Zhang M."/>
            <person name="Cui Y."/>
            <person name="Dong X."/>
            <person name="Liu H."/>
            <person name="Ma X."/>
            <person name="Jiao Y."/>
            <person name="Wang B."/>
            <person name="Wei X."/>
            <person name="Stein J.C."/>
            <person name="Glaubitz J.C."/>
            <person name="Lu F."/>
            <person name="Yu G."/>
            <person name="Liang C."/>
            <person name="Fengler K."/>
            <person name="Li B."/>
            <person name="Rafalski A."/>
            <person name="Schnable P.S."/>
            <person name="Ware D.H."/>
            <person name="Buckler E.S."/>
            <person name="Lai J."/>
        </authorList>
    </citation>
    <scope>NUCLEOTIDE SEQUENCE [LARGE SCALE GENOMIC DNA]</scope>
    <source>
        <tissue evidence="1">Seedling</tissue>
    </source>
</reference>
<comment type="caution">
    <text evidence="1">The sequence shown here is derived from an EMBL/GenBank/DDBJ whole genome shotgun (WGS) entry which is preliminary data.</text>
</comment>
<protein>
    <submittedName>
        <fullName evidence="1">Uncharacterized protein</fullName>
    </submittedName>
</protein>
<gene>
    <name evidence="1" type="ORF">Zm00014a_037879</name>
</gene>
<dbReference type="EMBL" id="NCVQ01000010">
    <property type="protein sequence ID" value="PWZ07034.1"/>
    <property type="molecule type" value="Genomic_DNA"/>
</dbReference>
<proteinExistence type="predicted"/>
<accession>A0A3L6DEI2</accession>
<sequence>MAGSDAYRKSFLESVVEHYNRGAVFATAAAQIGATAVAGHLGAQSALLFLTVARMTRPASRSLCVGTVVSTARERRPSRDRPIRNVWVGLDPELIQ</sequence>
<dbReference type="AlphaFoldDB" id="A0A3L6DEI2"/>
<dbReference type="Proteomes" id="UP000251960">
    <property type="component" value="Chromosome 9"/>
</dbReference>
<name>A0A3L6DEI2_MAIZE</name>
<organism evidence="1">
    <name type="scientific">Zea mays</name>
    <name type="common">Maize</name>
    <dbReference type="NCBI Taxonomy" id="4577"/>
    <lineage>
        <taxon>Eukaryota</taxon>
        <taxon>Viridiplantae</taxon>
        <taxon>Streptophyta</taxon>
        <taxon>Embryophyta</taxon>
        <taxon>Tracheophyta</taxon>
        <taxon>Spermatophyta</taxon>
        <taxon>Magnoliopsida</taxon>
        <taxon>Liliopsida</taxon>
        <taxon>Poales</taxon>
        <taxon>Poaceae</taxon>
        <taxon>PACMAD clade</taxon>
        <taxon>Panicoideae</taxon>
        <taxon>Andropogonodae</taxon>
        <taxon>Andropogoneae</taxon>
        <taxon>Tripsacinae</taxon>
        <taxon>Zea</taxon>
    </lineage>
</organism>